<keyword evidence="2 7" id="KW-0479">Metal-binding</keyword>
<evidence type="ECO:0000256" key="7">
    <source>
        <dbReference type="PIRSR" id="PIRSR621190-2"/>
    </source>
</evidence>
<keyword evidence="5" id="KW-0482">Metalloprotease</keyword>
<dbReference type="InterPro" id="IPR021190">
    <property type="entry name" value="Pept_M10A"/>
</dbReference>
<evidence type="ECO:0000256" key="2">
    <source>
        <dbReference type="ARBA" id="ARBA00022723"/>
    </source>
</evidence>
<keyword evidence="1" id="KW-0645">Protease</keyword>
<gene>
    <name evidence="9" type="ORF">K469DRAFT_771117</name>
</gene>
<keyword evidence="7" id="KW-0106">Calcium</keyword>
<keyword evidence="4 7" id="KW-0862">Zinc</keyword>
<accession>A0A6A6E716</accession>
<dbReference type="EMBL" id="ML994626">
    <property type="protein sequence ID" value="KAF2187701.1"/>
    <property type="molecule type" value="Genomic_DNA"/>
</dbReference>
<dbReference type="GO" id="GO:0004222">
    <property type="term" value="F:metalloendopeptidase activity"/>
    <property type="evidence" value="ECO:0007669"/>
    <property type="project" value="InterPro"/>
</dbReference>
<proteinExistence type="predicted"/>
<evidence type="ECO:0000256" key="3">
    <source>
        <dbReference type="ARBA" id="ARBA00022801"/>
    </source>
</evidence>
<evidence type="ECO:0000256" key="6">
    <source>
        <dbReference type="PIRSR" id="PIRSR621190-1"/>
    </source>
</evidence>
<feature type="binding site" evidence="7">
    <location>
        <position position="97"/>
    </location>
    <ligand>
        <name>Zn(2+)</name>
        <dbReference type="ChEBI" id="CHEBI:29105"/>
        <label>2</label>
        <note>catalytic</note>
    </ligand>
</feature>
<sequence>MLFIQRFNSAFAKWTQHIPVTIAPASSNVVRADIHIRFVPLGPSETVYAATSMVADGTTLSSGLINITFNDDYNWSDDRLFNFTAVHEIGHTLGLSHSKVQNAVMWPFYEGITRVIHPDDEAAVHAVYGWRNPRWTRIDANPGTRGIVQISSGSSIPSPLDGLYQLRMTGEVLWYSPNGNWLSVDKNKDTVQIAGSSGNLYQRHADGSIYRYTGSGSNWQWIGASSDNIIDIVAAADQIYTRRKDGWVARWSGSGTTWNSIEQPLLSKQIAVSDKKTLWNLLTTGEIVRSEWPYGSGWAIIDQNPENTAITVGGEEFYKLQGSSGQVVWLDMETPMWRMIEDAGSSAIYASGQYLYSYHNDGSIWRYTDTPFVWEQLDNTSNSASVIGDSRGNVWEMLKSGDILQLIS</sequence>
<evidence type="ECO:0000256" key="4">
    <source>
        <dbReference type="ARBA" id="ARBA00022833"/>
    </source>
</evidence>
<evidence type="ECO:0000313" key="10">
    <source>
        <dbReference type="Proteomes" id="UP000800200"/>
    </source>
</evidence>
<dbReference type="InterPro" id="IPR024079">
    <property type="entry name" value="MetalloPept_cat_dom_sf"/>
</dbReference>
<dbReference type="OrthoDB" id="65569at2759"/>
<dbReference type="GO" id="GO:0030198">
    <property type="term" value="P:extracellular matrix organization"/>
    <property type="evidence" value="ECO:0007669"/>
    <property type="project" value="TreeGrafter"/>
</dbReference>
<evidence type="ECO:0000259" key="8">
    <source>
        <dbReference type="SMART" id="SM00235"/>
    </source>
</evidence>
<evidence type="ECO:0000256" key="1">
    <source>
        <dbReference type="ARBA" id="ARBA00022670"/>
    </source>
</evidence>
<dbReference type="InterPro" id="IPR006026">
    <property type="entry name" value="Peptidase_Metallo"/>
</dbReference>
<dbReference type="GO" id="GO:0031012">
    <property type="term" value="C:extracellular matrix"/>
    <property type="evidence" value="ECO:0007669"/>
    <property type="project" value="InterPro"/>
</dbReference>
<dbReference type="Pfam" id="PF00413">
    <property type="entry name" value="Peptidase_M10"/>
    <property type="match status" value="1"/>
</dbReference>
<protein>
    <submittedName>
        <fullName evidence="9">Zincin</fullName>
    </submittedName>
</protein>
<comment type="cofactor">
    <cofactor evidence="7">
        <name>Zn(2+)</name>
        <dbReference type="ChEBI" id="CHEBI:29105"/>
    </cofactor>
    <text evidence="7">Binds 2 Zn(2+) ions per subunit.</text>
</comment>
<feature type="binding site" evidence="7">
    <location>
        <position position="105"/>
    </location>
    <ligand>
        <name>Zn(2+)</name>
        <dbReference type="ChEBI" id="CHEBI:29105"/>
        <label>2</label>
        <note>catalytic</note>
    </ligand>
</feature>
<feature type="binding site" evidence="7">
    <location>
        <position position="87"/>
    </location>
    <ligand>
        <name>Zn(2+)</name>
        <dbReference type="ChEBI" id="CHEBI:29105"/>
        <label>2</label>
        <note>catalytic</note>
    </ligand>
</feature>
<dbReference type="PANTHER" id="PTHR10201">
    <property type="entry name" value="MATRIX METALLOPROTEINASE"/>
    <property type="match status" value="1"/>
</dbReference>
<dbReference type="InterPro" id="IPR001818">
    <property type="entry name" value="Pept_M10_metallopeptidase"/>
</dbReference>
<dbReference type="GO" id="GO:0008270">
    <property type="term" value="F:zinc ion binding"/>
    <property type="evidence" value="ECO:0007669"/>
    <property type="project" value="InterPro"/>
</dbReference>
<keyword evidence="10" id="KW-1185">Reference proteome</keyword>
<organism evidence="9 10">
    <name type="scientific">Zopfia rhizophila CBS 207.26</name>
    <dbReference type="NCBI Taxonomy" id="1314779"/>
    <lineage>
        <taxon>Eukaryota</taxon>
        <taxon>Fungi</taxon>
        <taxon>Dikarya</taxon>
        <taxon>Ascomycota</taxon>
        <taxon>Pezizomycotina</taxon>
        <taxon>Dothideomycetes</taxon>
        <taxon>Dothideomycetes incertae sedis</taxon>
        <taxon>Zopfiaceae</taxon>
        <taxon>Zopfia</taxon>
    </lineage>
</organism>
<feature type="binding site" evidence="7">
    <location>
        <position position="33"/>
    </location>
    <ligand>
        <name>Ca(2+)</name>
        <dbReference type="ChEBI" id="CHEBI:29108"/>
        <label>2</label>
    </ligand>
</feature>
<reference evidence="9" key="1">
    <citation type="journal article" date="2020" name="Stud. Mycol.">
        <title>101 Dothideomycetes genomes: a test case for predicting lifestyles and emergence of pathogens.</title>
        <authorList>
            <person name="Haridas S."/>
            <person name="Albert R."/>
            <person name="Binder M."/>
            <person name="Bloem J."/>
            <person name="Labutti K."/>
            <person name="Salamov A."/>
            <person name="Andreopoulos B."/>
            <person name="Baker S."/>
            <person name="Barry K."/>
            <person name="Bills G."/>
            <person name="Bluhm B."/>
            <person name="Cannon C."/>
            <person name="Castanera R."/>
            <person name="Culley D."/>
            <person name="Daum C."/>
            <person name="Ezra D."/>
            <person name="Gonzalez J."/>
            <person name="Henrissat B."/>
            <person name="Kuo A."/>
            <person name="Liang C."/>
            <person name="Lipzen A."/>
            <person name="Lutzoni F."/>
            <person name="Magnuson J."/>
            <person name="Mondo S."/>
            <person name="Nolan M."/>
            <person name="Ohm R."/>
            <person name="Pangilinan J."/>
            <person name="Park H.-J."/>
            <person name="Ramirez L."/>
            <person name="Alfaro M."/>
            <person name="Sun H."/>
            <person name="Tritt A."/>
            <person name="Yoshinaga Y."/>
            <person name="Zwiers L.-H."/>
            <person name="Turgeon B."/>
            <person name="Goodwin S."/>
            <person name="Spatafora J."/>
            <person name="Crous P."/>
            <person name="Grigoriev I."/>
        </authorList>
    </citation>
    <scope>NUCLEOTIDE SEQUENCE</scope>
    <source>
        <strain evidence="9">CBS 207.26</strain>
    </source>
</reference>
<dbReference type="AlphaFoldDB" id="A0A6A6E716"/>
<dbReference type="SUPFAM" id="SSF55486">
    <property type="entry name" value="Metalloproteases ('zincins'), catalytic domain"/>
    <property type="match status" value="1"/>
</dbReference>
<feature type="binding site" evidence="7">
    <location>
        <position position="91"/>
    </location>
    <ligand>
        <name>Zn(2+)</name>
        <dbReference type="ChEBI" id="CHEBI:29105"/>
        <label>2</label>
        <note>catalytic</note>
    </ligand>
</feature>
<evidence type="ECO:0000256" key="5">
    <source>
        <dbReference type="ARBA" id="ARBA00023049"/>
    </source>
</evidence>
<feature type="active site" evidence="6">
    <location>
        <position position="88"/>
    </location>
</feature>
<comment type="cofactor">
    <cofactor evidence="7">
        <name>Ca(2+)</name>
        <dbReference type="ChEBI" id="CHEBI:29108"/>
    </cofactor>
    <text evidence="7">Can bind about 5 Ca(2+) ions per subunit.</text>
</comment>
<evidence type="ECO:0000313" key="9">
    <source>
        <dbReference type="EMBL" id="KAF2187701.1"/>
    </source>
</evidence>
<dbReference type="PANTHER" id="PTHR10201:SF323">
    <property type="entry name" value="MATRIX METALLOPROTEINASE-21"/>
    <property type="match status" value="1"/>
</dbReference>
<keyword evidence="3" id="KW-0378">Hydrolase</keyword>
<name>A0A6A6E716_9PEZI</name>
<dbReference type="GO" id="GO:0030574">
    <property type="term" value="P:collagen catabolic process"/>
    <property type="evidence" value="ECO:0007669"/>
    <property type="project" value="TreeGrafter"/>
</dbReference>
<dbReference type="GO" id="GO:0006508">
    <property type="term" value="P:proteolysis"/>
    <property type="evidence" value="ECO:0007669"/>
    <property type="project" value="UniProtKB-KW"/>
</dbReference>
<feature type="binding site" evidence="7">
    <location>
        <position position="71"/>
    </location>
    <ligand>
        <name>Ca(2+)</name>
        <dbReference type="ChEBI" id="CHEBI:29108"/>
        <label>1</label>
    </ligand>
</feature>
<dbReference type="PRINTS" id="PR00138">
    <property type="entry name" value="MATRIXIN"/>
</dbReference>
<dbReference type="Proteomes" id="UP000800200">
    <property type="component" value="Unassembled WGS sequence"/>
</dbReference>
<dbReference type="Gene3D" id="3.40.390.10">
    <property type="entry name" value="Collagenase (Catalytic Domain)"/>
    <property type="match status" value="1"/>
</dbReference>
<dbReference type="SMART" id="SM00235">
    <property type="entry name" value="ZnMc"/>
    <property type="match status" value="1"/>
</dbReference>
<feature type="domain" description="Peptidase metallopeptidase" evidence="8">
    <location>
        <begin position="10"/>
        <end position="130"/>
    </location>
</feature>